<name>T1J1T6_STRMM</name>
<evidence type="ECO:0000256" key="2">
    <source>
        <dbReference type="ARBA" id="ARBA00007415"/>
    </source>
</evidence>
<feature type="domain" description="Fascin-like" evidence="7">
    <location>
        <begin position="342"/>
        <end position="451"/>
    </location>
</feature>
<feature type="domain" description="Fascin-like" evidence="7">
    <location>
        <begin position="91"/>
        <end position="207"/>
    </location>
</feature>
<evidence type="ECO:0000256" key="5">
    <source>
        <dbReference type="ARBA" id="ARBA00023212"/>
    </source>
</evidence>
<dbReference type="FunFam" id="2.80.10.50:FF:000008">
    <property type="entry name" value="Fascin"/>
    <property type="match status" value="1"/>
</dbReference>
<dbReference type="PANTHER" id="PTHR10551">
    <property type="entry name" value="FASCIN"/>
    <property type="match status" value="1"/>
</dbReference>
<dbReference type="InterPro" id="IPR024703">
    <property type="entry name" value="Fascin_metazoans"/>
</dbReference>
<dbReference type="CDD" id="cd23351">
    <property type="entry name" value="beta-trefoil_singed_rpt2"/>
    <property type="match status" value="1"/>
</dbReference>
<organism evidence="8 9">
    <name type="scientific">Strigamia maritima</name>
    <name type="common">European centipede</name>
    <name type="synonym">Geophilus maritimus</name>
    <dbReference type="NCBI Taxonomy" id="126957"/>
    <lineage>
        <taxon>Eukaryota</taxon>
        <taxon>Metazoa</taxon>
        <taxon>Ecdysozoa</taxon>
        <taxon>Arthropoda</taxon>
        <taxon>Myriapoda</taxon>
        <taxon>Chilopoda</taxon>
        <taxon>Pleurostigmophora</taxon>
        <taxon>Geophilomorpha</taxon>
        <taxon>Linotaeniidae</taxon>
        <taxon>Strigamia</taxon>
    </lineage>
</organism>
<keyword evidence="4" id="KW-0009">Actin-binding</keyword>
<evidence type="ECO:0000256" key="4">
    <source>
        <dbReference type="ARBA" id="ARBA00023203"/>
    </source>
</evidence>
<evidence type="ECO:0000256" key="1">
    <source>
        <dbReference type="ARBA" id="ARBA00004245"/>
    </source>
</evidence>
<proteinExistence type="inferred from homology"/>
<feature type="domain" description="Fascin-like" evidence="7">
    <location>
        <begin position="466"/>
        <end position="569"/>
    </location>
</feature>
<dbReference type="FunFam" id="2.80.10.50:FF:000064">
    <property type="entry name" value="Fascin"/>
    <property type="match status" value="1"/>
</dbReference>
<protein>
    <recommendedName>
        <fullName evidence="7">Fascin-like domain-containing protein</fullName>
    </recommendedName>
</protein>
<feature type="region of interest" description="Disordered" evidence="6">
    <location>
        <begin position="15"/>
        <end position="42"/>
    </location>
</feature>
<dbReference type="Proteomes" id="UP000014500">
    <property type="component" value="Unassembled WGS sequence"/>
</dbReference>
<dbReference type="Gene3D" id="2.80.10.50">
    <property type="match status" value="4"/>
</dbReference>
<evidence type="ECO:0000259" key="7">
    <source>
        <dbReference type="Pfam" id="PF06268"/>
    </source>
</evidence>
<dbReference type="PhylomeDB" id="T1J1T6"/>
<dbReference type="STRING" id="126957.T1J1T6"/>
<dbReference type="SUPFAM" id="SSF50405">
    <property type="entry name" value="Actin-crosslinking proteins"/>
    <property type="match status" value="4"/>
</dbReference>
<dbReference type="FunFam" id="2.80.10.50:FF:000010">
    <property type="entry name" value="Fascin"/>
    <property type="match status" value="1"/>
</dbReference>
<accession>T1J1T6</accession>
<keyword evidence="5" id="KW-0206">Cytoskeleton</keyword>
<evidence type="ECO:0000256" key="6">
    <source>
        <dbReference type="SAM" id="MobiDB-lite"/>
    </source>
</evidence>
<reference evidence="8" key="2">
    <citation type="submission" date="2015-02" db="UniProtKB">
        <authorList>
            <consortium name="EnsemblMetazoa"/>
        </authorList>
    </citation>
    <scope>IDENTIFICATION</scope>
</reference>
<dbReference type="OMA" id="ECNKAIY"/>
<keyword evidence="3" id="KW-0963">Cytoplasm</keyword>
<dbReference type="GO" id="GO:0015629">
    <property type="term" value="C:actin cytoskeleton"/>
    <property type="evidence" value="ECO:0007669"/>
    <property type="project" value="TreeGrafter"/>
</dbReference>
<dbReference type="Pfam" id="PF06268">
    <property type="entry name" value="Fascin"/>
    <property type="match status" value="4"/>
</dbReference>
<dbReference type="InterPro" id="IPR022768">
    <property type="entry name" value="Fascin-like_dom"/>
</dbReference>
<dbReference type="HOGENOM" id="CLU_030960_2_0_1"/>
<comment type="subcellular location">
    <subcellularLocation>
        <location evidence="1">Cytoplasm</location>
        <location evidence="1">Cytoskeleton</location>
    </subcellularLocation>
</comment>
<sequence>LEAFPVTGHRCLDLDHENAAQRRSRSRRSLYTHSPPSLHHSVITNNDSMTLLTLSNRMSHVSNGCAGSGSGSGDSASTQWLVGLVNARLVKYLTAETFGFKLNANGASLKKKQLWILEPAATIGIGNGGGSEVCLRSHLDRYLAVDAYGNVTGDASEKDQSTRFTIDVDADGRWAFRSIVRGYFLGASTDKLVCDAKTPSAGELWTVHLAARPQVNVRSVGRKRFAHLSDSLDEVHVDAAVPWGEDTLFTLEFREADAKYAIHTCNNKYVHPDGKLVDNCGRDCCFSLEFHGGYLALRDSHGRYLSPIGSKALLRTRSSSVTKDELFSLEDSLPQAAFVAFNNKYVSVKQGVDVTANQDEVSDYETFQLEFDKTTQRWYIRTMQDKYWALEIGGGIQANADKGTSNCLFDLNWQSDGSVGFRANNGKYVAAKKSGHLYANSECLDDTSKFNFYLINRPLLVLKCEQGFVGYKSGSCKLECNKASYESIQVERADKGVCYFKGQNGKFWQVSEGNGLSADSDTPLPLLLELREPSKMCIKTVEGNYLVADKNGGFKVGGNEHKNATLWEY</sequence>
<dbReference type="GO" id="GO:0051017">
    <property type="term" value="P:actin filament bundle assembly"/>
    <property type="evidence" value="ECO:0007669"/>
    <property type="project" value="TreeGrafter"/>
</dbReference>
<dbReference type="GO" id="GO:0030674">
    <property type="term" value="F:protein-macromolecule adaptor activity"/>
    <property type="evidence" value="ECO:0007669"/>
    <property type="project" value="InterPro"/>
</dbReference>
<dbReference type="InterPro" id="IPR008999">
    <property type="entry name" value="Actin-crosslinking"/>
</dbReference>
<dbReference type="InterPro" id="IPR010431">
    <property type="entry name" value="Fascin"/>
</dbReference>
<reference evidence="9" key="1">
    <citation type="submission" date="2011-05" db="EMBL/GenBank/DDBJ databases">
        <authorList>
            <person name="Richards S.R."/>
            <person name="Qu J."/>
            <person name="Jiang H."/>
            <person name="Jhangiani S.N."/>
            <person name="Agravi P."/>
            <person name="Goodspeed R."/>
            <person name="Gross S."/>
            <person name="Mandapat C."/>
            <person name="Jackson L."/>
            <person name="Mathew T."/>
            <person name="Pu L."/>
            <person name="Thornton R."/>
            <person name="Saada N."/>
            <person name="Wilczek-Boney K.B."/>
            <person name="Lee S."/>
            <person name="Kovar C."/>
            <person name="Wu Y."/>
            <person name="Scherer S.E."/>
            <person name="Worley K.C."/>
            <person name="Muzny D.M."/>
            <person name="Gibbs R."/>
        </authorList>
    </citation>
    <scope>NUCLEOTIDE SEQUENCE</scope>
    <source>
        <strain evidence="9">Brora</strain>
    </source>
</reference>
<dbReference type="eggNOG" id="ENOG502QPRX">
    <property type="taxonomic scope" value="Eukaryota"/>
</dbReference>
<evidence type="ECO:0000313" key="8">
    <source>
        <dbReference type="EnsemblMetazoa" id="SMAR007508-PA"/>
    </source>
</evidence>
<dbReference type="GO" id="GO:0005737">
    <property type="term" value="C:cytoplasm"/>
    <property type="evidence" value="ECO:0007669"/>
    <property type="project" value="TreeGrafter"/>
</dbReference>
<dbReference type="GO" id="GO:0016477">
    <property type="term" value="P:cell migration"/>
    <property type="evidence" value="ECO:0007669"/>
    <property type="project" value="TreeGrafter"/>
</dbReference>
<dbReference type="GO" id="GO:0007163">
    <property type="term" value="P:establishment or maintenance of cell polarity"/>
    <property type="evidence" value="ECO:0007669"/>
    <property type="project" value="TreeGrafter"/>
</dbReference>
<comment type="similarity">
    <text evidence="2">Belongs to the fascin family.</text>
</comment>
<dbReference type="AlphaFoldDB" id="T1J1T6"/>
<feature type="domain" description="Fascin-like" evidence="7">
    <location>
        <begin position="216"/>
        <end position="329"/>
    </location>
</feature>
<dbReference type="EnsemblMetazoa" id="SMAR007508-RA">
    <property type="protein sequence ID" value="SMAR007508-PA"/>
    <property type="gene ID" value="SMAR007508"/>
</dbReference>
<evidence type="ECO:0000256" key="3">
    <source>
        <dbReference type="ARBA" id="ARBA00022490"/>
    </source>
</evidence>
<dbReference type="FunFam" id="2.80.10.50:FF:000015">
    <property type="entry name" value="Fascin"/>
    <property type="match status" value="1"/>
</dbReference>
<dbReference type="PIRSF" id="PIRSF005682">
    <property type="entry name" value="Fascin"/>
    <property type="match status" value="1"/>
</dbReference>
<dbReference type="EMBL" id="JH431789">
    <property type="status" value="NOT_ANNOTATED_CDS"/>
    <property type="molecule type" value="Genomic_DNA"/>
</dbReference>
<keyword evidence="9" id="KW-1185">Reference proteome</keyword>
<evidence type="ECO:0000313" key="9">
    <source>
        <dbReference type="Proteomes" id="UP000014500"/>
    </source>
</evidence>
<dbReference type="GO" id="GO:0051015">
    <property type="term" value="F:actin filament binding"/>
    <property type="evidence" value="ECO:0007669"/>
    <property type="project" value="InterPro"/>
</dbReference>
<dbReference type="PANTHER" id="PTHR10551:SF9">
    <property type="entry name" value="FASCIN-2"/>
    <property type="match status" value="1"/>
</dbReference>